<proteinExistence type="inferred from homology"/>
<evidence type="ECO:0000313" key="13">
    <source>
        <dbReference type="Proteomes" id="UP000286063"/>
    </source>
</evidence>
<feature type="domain" description="Secretin/TonB short N-terminal" evidence="8">
    <location>
        <begin position="70"/>
        <end position="117"/>
    </location>
</feature>
<evidence type="ECO:0000256" key="2">
    <source>
        <dbReference type="ARBA" id="ARBA00022448"/>
    </source>
</evidence>
<dbReference type="InterPro" id="IPR011662">
    <property type="entry name" value="Secretin/TonB_short_N"/>
</dbReference>
<dbReference type="EMBL" id="QSCR01000022">
    <property type="protein sequence ID" value="RGY15940.1"/>
    <property type="molecule type" value="Genomic_DNA"/>
</dbReference>
<evidence type="ECO:0000256" key="6">
    <source>
        <dbReference type="ARBA" id="ARBA00023237"/>
    </source>
</evidence>
<dbReference type="Gene3D" id="2.40.170.20">
    <property type="entry name" value="TonB-dependent receptor, beta-barrel domain"/>
    <property type="match status" value="1"/>
</dbReference>
<dbReference type="EMBL" id="QRZA01000033">
    <property type="protein sequence ID" value="RGV31402.1"/>
    <property type="molecule type" value="Genomic_DNA"/>
</dbReference>
<protein>
    <submittedName>
        <fullName evidence="11">SusC/RagA family TonB-linked outer membrane protein</fullName>
    </submittedName>
</protein>
<dbReference type="Pfam" id="PF07660">
    <property type="entry name" value="STN"/>
    <property type="match status" value="1"/>
</dbReference>
<sequence length="1112" mass="126481">MKKNRDLGLYPPRWLKNFLKVMRITGILCLVCVMHLSAAVHSQTARINLKMKDATIEQVLNKISESTQLDFFYSNSKIDVSKRVNVDFLDTTIEQALQLIFKGYDVKFEINDNFVVIHYVRALAVTDSLKKITVRGTVKDVDGMTLPGVTIQVKGTTIGFTTNEEGKFDFDLPKRDTLVLIFSFVGYQKQEVRLKRDNKPLNIVMKNDMAEIDEVVVTGIFNKPKESFTGAVTHITKEDIMAYGNRNLLQTLNNIDPAFVIRENNTYGSNPNVLPEIQIRGISGLPDITNLQTYARAELNQPLFVLDGFEVTLERVMDLNPSDVESVTILKDASSTALYGSRGANGVVVITSSKPRQGKLRVSFSGGINLEIPDLSSYDLLDAKEKLDLEERAGLYNSPARMVLYRQNVKSIAEGVDTYWIGEPVRTGVGQNYMLDLGGGDEQFRYSMNLSYNCVAGAMKGSFRNNFNGTLGISYLLKQIRFMNTFSLGLNNSEDSPYGSFGEYVTMNPYWYPYDENGRIVKSFNTFGSTTGVDVIANPLWEASINKFDKSKYTNIRNTFRIEWDVVKGLKLSTNVGYTTQTDRSDRFSPKSSNDFNNTSDPDAMGSYTWEYREMRSWQWSFNASYGNTFGRHSVFAGVDGSLYETKNLGYILWLRGFANDNLTDISNAAGFANERPSSTDTHSRQAGFTVTGNYNYDSRYFFDFSYRLDGSSSFGSQNRFAPFWSIGFGYTVSRENFVLENLPWMNLLRLRYSYGVNSALPSNPYQALTTYEYDRDQRYNGDMGAYLMGLGNDKLRWQDTYQHNIGVDLTLFNEILSVQGNYYRKETKNYISSLGLSYSHGFPKYMENIGTLRNVGGELNVSVNLLRNQNIMWSVRGAMSWNKNTIVTLSDEMKRQNEETVNNQTGAFVYLQYKEGESMDAIYTFISPGVDAATGEVLYMDRNGRVSSDIDMYAKVKVGNEVPKVNGRFSTMFRYKSFSLNTGFELRLGGQKLNQTLLNKVENAYPKVNVDKRVLSERWEKPGDVTRYKGLNNDKNTVANNRFVADESTFIWRNINIQYDFPRRICKYMRMERLSLSASMMDLLYMSTIEQERGTDYPFSVKPSFSISCTF</sequence>
<evidence type="ECO:0000256" key="1">
    <source>
        <dbReference type="ARBA" id="ARBA00004571"/>
    </source>
</evidence>
<evidence type="ECO:0000256" key="4">
    <source>
        <dbReference type="ARBA" id="ARBA00022692"/>
    </source>
</evidence>
<dbReference type="Proteomes" id="UP000286063">
    <property type="component" value="Unassembled WGS sequence"/>
</dbReference>
<dbReference type="InterPro" id="IPR036942">
    <property type="entry name" value="Beta-barrel_TonB_sf"/>
</dbReference>
<dbReference type="Pfam" id="PF07715">
    <property type="entry name" value="Plug"/>
    <property type="match status" value="1"/>
</dbReference>
<comment type="subcellular location">
    <subcellularLocation>
        <location evidence="1 7">Cell outer membrane</location>
        <topology evidence="1 7">Multi-pass membrane protein</topology>
    </subcellularLocation>
</comment>
<dbReference type="InterPro" id="IPR012910">
    <property type="entry name" value="Plug_dom"/>
</dbReference>
<dbReference type="SUPFAM" id="SSF49464">
    <property type="entry name" value="Carboxypeptidase regulatory domain-like"/>
    <property type="match status" value="1"/>
</dbReference>
<evidence type="ECO:0000259" key="8">
    <source>
        <dbReference type="Pfam" id="PF07660"/>
    </source>
</evidence>
<dbReference type="Pfam" id="PF13715">
    <property type="entry name" value="CarbopepD_reg_2"/>
    <property type="match status" value="1"/>
</dbReference>
<keyword evidence="5 7" id="KW-0472">Membrane</keyword>
<dbReference type="InterPro" id="IPR037066">
    <property type="entry name" value="Plug_dom_sf"/>
</dbReference>
<evidence type="ECO:0000313" key="12">
    <source>
        <dbReference type="Proteomes" id="UP000283589"/>
    </source>
</evidence>
<feature type="domain" description="TonB-dependent receptor plug" evidence="9">
    <location>
        <begin position="225"/>
        <end position="347"/>
    </location>
</feature>
<organism evidence="11 13">
    <name type="scientific">Butyricimonas virosa</name>
    <dbReference type="NCBI Taxonomy" id="544645"/>
    <lineage>
        <taxon>Bacteria</taxon>
        <taxon>Pseudomonadati</taxon>
        <taxon>Bacteroidota</taxon>
        <taxon>Bacteroidia</taxon>
        <taxon>Bacteroidales</taxon>
        <taxon>Odoribacteraceae</taxon>
        <taxon>Butyricimonas</taxon>
    </lineage>
</organism>
<gene>
    <name evidence="10" type="ORF">DWW18_17485</name>
    <name evidence="11" type="ORF">DXA50_12465</name>
</gene>
<dbReference type="Gene3D" id="2.60.40.1120">
    <property type="entry name" value="Carboxypeptidase-like, regulatory domain"/>
    <property type="match status" value="1"/>
</dbReference>
<dbReference type="Proteomes" id="UP000283589">
    <property type="component" value="Unassembled WGS sequence"/>
</dbReference>
<dbReference type="AlphaFoldDB" id="A0A413ILS6"/>
<keyword evidence="2 7" id="KW-0813">Transport</keyword>
<evidence type="ECO:0000256" key="7">
    <source>
        <dbReference type="PROSITE-ProRule" id="PRU01360"/>
    </source>
</evidence>
<dbReference type="RefSeq" id="WP_117775197.1">
    <property type="nucleotide sequence ID" value="NZ_CALBWO010000024.1"/>
</dbReference>
<accession>A0A413ILS6</accession>
<keyword evidence="3 7" id="KW-1134">Transmembrane beta strand</keyword>
<dbReference type="InterPro" id="IPR023997">
    <property type="entry name" value="TonB-dep_OMP_SusC/RagA_CS"/>
</dbReference>
<dbReference type="InterPro" id="IPR023996">
    <property type="entry name" value="TonB-dep_OMP_SusC/RagA"/>
</dbReference>
<evidence type="ECO:0000313" key="10">
    <source>
        <dbReference type="EMBL" id="RGV31402.1"/>
    </source>
</evidence>
<dbReference type="SUPFAM" id="SSF56935">
    <property type="entry name" value="Porins"/>
    <property type="match status" value="1"/>
</dbReference>
<dbReference type="InterPro" id="IPR008969">
    <property type="entry name" value="CarboxyPept-like_regulatory"/>
</dbReference>
<dbReference type="NCBIfam" id="TIGR04056">
    <property type="entry name" value="OMP_RagA_SusC"/>
    <property type="match status" value="1"/>
</dbReference>
<dbReference type="Gene3D" id="2.170.130.10">
    <property type="entry name" value="TonB-dependent receptor, plug domain"/>
    <property type="match status" value="1"/>
</dbReference>
<comment type="similarity">
    <text evidence="7">Belongs to the TonB-dependent receptor family.</text>
</comment>
<dbReference type="InterPro" id="IPR039426">
    <property type="entry name" value="TonB-dep_rcpt-like"/>
</dbReference>
<reference evidence="12 13" key="1">
    <citation type="submission" date="2018-08" db="EMBL/GenBank/DDBJ databases">
        <title>A genome reference for cultivated species of the human gut microbiota.</title>
        <authorList>
            <person name="Zou Y."/>
            <person name="Xue W."/>
            <person name="Luo G."/>
        </authorList>
    </citation>
    <scope>NUCLEOTIDE SEQUENCE [LARGE SCALE GENOMIC DNA]</scope>
    <source>
        <strain evidence="10 12">AF14-49</strain>
        <strain evidence="11 13">OF02-7</strain>
    </source>
</reference>
<name>A0A413ILS6_9BACT</name>
<dbReference type="OrthoDB" id="1094723at2"/>
<evidence type="ECO:0000313" key="11">
    <source>
        <dbReference type="EMBL" id="RGY15940.1"/>
    </source>
</evidence>
<keyword evidence="4 7" id="KW-0812">Transmembrane</keyword>
<evidence type="ECO:0000259" key="9">
    <source>
        <dbReference type="Pfam" id="PF07715"/>
    </source>
</evidence>
<evidence type="ECO:0000256" key="5">
    <source>
        <dbReference type="ARBA" id="ARBA00023136"/>
    </source>
</evidence>
<dbReference type="PROSITE" id="PS52016">
    <property type="entry name" value="TONB_DEPENDENT_REC_3"/>
    <property type="match status" value="1"/>
</dbReference>
<dbReference type="GO" id="GO:0009279">
    <property type="term" value="C:cell outer membrane"/>
    <property type="evidence" value="ECO:0007669"/>
    <property type="project" value="UniProtKB-SubCell"/>
</dbReference>
<comment type="caution">
    <text evidence="11">The sequence shown here is derived from an EMBL/GenBank/DDBJ whole genome shotgun (WGS) entry which is preliminary data.</text>
</comment>
<keyword evidence="6 7" id="KW-0998">Cell outer membrane</keyword>
<evidence type="ECO:0000256" key="3">
    <source>
        <dbReference type="ARBA" id="ARBA00022452"/>
    </source>
</evidence>
<dbReference type="NCBIfam" id="TIGR04057">
    <property type="entry name" value="SusC_RagA_signa"/>
    <property type="match status" value="1"/>
</dbReference>